<sequence length="78" mass="8984">MKNETGQTEFNNEHDAQNKADYLNKEGKPLQFCPLIKNTCRKDCVCFVEARIGSRVDGDGYIFKVRGFCCHNEMFNSE</sequence>
<reference evidence="1" key="1">
    <citation type="journal article" date="2015" name="Nature">
        <title>Complex archaea that bridge the gap between prokaryotes and eukaryotes.</title>
        <authorList>
            <person name="Spang A."/>
            <person name="Saw J.H."/>
            <person name="Jorgensen S.L."/>
            <person name="Zaremba-Niedzwiedzka K."/>
            <person name="Martijn J."/>
            <person name="Lind A.E."/>
            <person name="van Eijk R."/>
            <person name="Schleper C."/>
            <person name="Guy L."/>
            <person name="Ettema T.J."/>
        </authorList>
    </citation>
    <scope>NUCLEOTIDE SEQUENCE</scope>
</reference>
<proteinExistence type="predicted"/>
<dbReference type="EMBL" id="LAZR01028732">
    <property type="protein sequence ID" value="KKL61713.1"/>
    <property type="molecule type" value="Genomic_DNA"/>
</dbReference>
<organism evidence="1">
    <name type="scientific">marine sediment metagenome</name>
    <dbReference type="NCBI Taxonomy" id="412755"/>
    <lineage>
        <taxon>unclassified sequences</taxon>
        <taxon>metagenomes</taxon>
        <taxon>ecological metagenomes</taxon>
    </lineage>
</organism>
<gene>
    <name evidence="1" type="ORF">LCGC14_2192530</name>
</gene>
<comment type="caution">
    <text evidence="1">The sequence shown here is derived from an EMBL/GenBank/DDBJ whole genome shotgun (WGS) entry which is preliminary data.</text>
</comment>
<evidence type="ECO:0000313" key="1">
    <source>
        <dbReference type="EMBL" id="KKL61713.1"/>
    </source>
</evidence>
<dbReference type="AlphaFoldDB" id="A0A0F9DJ37"/>
<accession>A0A0F9DJ37</accession>
<protein>
    <submittedName>
        <fullName evidence="1">Uncharacterized protein</fullName>
    </submittedName>
</protein>
<name>A0A0F9DJ37_9ZZZZ</name>